<dbReference type="InterPro" id="IPR019787">
    <property type="entry name" value="Znf_PHD-finger"/>
</dbReference>
<dbReference type="EMBL" id="CAIX01000298">
    <property type="protein sequence ID" value="CCI49437.1"/>
    <property type="molecule type" value="Genomic_DNA"/>
</dbReference>
<evidence type="ECO:0000256" key="5">
    <source>
        <dbReference type="SAM" id="MobiDB-lite"/>
    </source>
</evidence>
<reference evidence="7 9" key="1">
    <citation type="submission" date="2012-05" db="EMBL/GenBank/DDBJ databases">
        <title>Recombination and specialization in a pathogen metapopulation.</title>
        <authorList>
            <person name="Gardiner A."/>
            <person name="Kemen E."/>
            <person name="Schultz-Larsen T."/>
            <person name="MacLean D."/>
            <person name="Van Oosterhout C."/>
            <person name="Jones J.D.G."/>
        </authorList>
    </citation>
    <scope>NUCLEOTIDE SEQUENCE [LARGE SCALE GENOMIC DNA]</scope>
    <source>
        <strain evidence="7 9">Ac Nc2</strain>
    </source>
</reference>
<dbReference type="AlphaFoldDB" id="A0A024GQI4"/>
<dbReference type="InterPro" id="IPR019786">
    <property type="entry name" value="Zinc_finger_PHD-type_CS"/>
</dbReference>
<dbReference type="Pfam" id="PF00628">
    <property type="entry name" value="PHD"/>
    <property type="match status" value="1"/>
</dbReference>
<dbReference type="EMBL" id="CAIX01000258">
    <property type="protein sequence ID" value="CCI48966.1"/>
    <property type="molecule type" value="Genomic_DNA"/>
</dbReference>
<dbReference type="InterPro" id="IPR040684">
    <property type="entry name" value="HMUDK_hel"/>
</dbReference>
<dbReference type="PROSITE" id="PS01359">
    <property type="entry name" value="ZF_PHD_1"/>
    <property type="match status" value="1"/>
</dbReference>
<dbReference type="GO" id="GO:0008270">
    <property type="term" value="F:zinc ion binding"/>
    <property type="evidence" value="ECO:0007669"/>
    <property type="project" value="UniProtKB-KW"/>
</dbReference>
<feature type="domain" description="PHD-type" evidence="6">
    <location>
        <begin position="453"/>
        <end position="501"/>
    </location>
</feature>
<dbReference type="InterPro" id="IPR001965">
    <property type="entry name" value="Znf_PHD"/>
</dbReference>
<evidence type="ECO:0000256" key="4">
    <source>
        <dbReference type="PROSITE-ProRule" id="PRU00146"/>
    </source>
</evidence>
<name>A0A024GQI4_9STRA</name>
<accession>A0A024GQI4</accession>
<keyword evidence="1" id="KW-0479">Metal-binding</keyword>
<sequence length="519" mass="59520">MIADDNFIISEWFNATHSKLDIHDGKSKRIEKLPVALSSQIVKTNHSNTTESIKISDLTSRSRQAEHPNTIDLTVKSGEKPSNSSFCFVCNTPEPEYMSTNLLRSTPSVPVCSVSCESVYLAREGYSARETSRKRQRRANESEILPHAIITEARSWWMGALSFYEFVYQRHGMWHCYTMGCNTPKVDPCLQQYWTWNIYRELDRSTAYLRKHVVILQKTQKDLSLKTVLWMAVVFRFCNNLEIIDMLGGIPVPEDFDRFKVNAAKLKTGTMERGWYTDASITLTEFFNVLQAFHNELDVVTARIEYCISVEQAFQALSDFQNDALGPCTCWQVIADLFALNQLSRFDDTNEFVWLSEDAKASLVHIYGKHRARPTQLIDLAKILQKRQAQGFKALNVTFPYFQSQKLDLIDIAHALHGFHRYRTIKRYEQAKAEGIVSAVPQLYSSRSYFLDAESCSICFKSENDEALILCDLCHRVFHKYCINLKVLPLASWICHSCTRLSGSRNEGEITGKEVIVVD</sequence>
<evidence type="ECO:0000256" key="2">
    <source>
        <dbReference type="ARBA" id="ARBA00022771"/>
    </source>
</evidence>
<keyword evidence="3" id="KW-0862">Zinc</keyword>
<dbReference type="SMART" id="SM00249">
    <property type="entry name" value="PHD"/>
    <property type="match status" value="1"/>
</dbReference>
<dbReference type="SUPFAM" id="SSF57903">
    <property type="entry name" value="FYVE/PHD zinc finger"/>
    <property type="match status" value="1"/>
</dbReference>
<feature type="compositionally biased region" description="Polar residues" evidence="5">
    <location>
        <begin position="48"/>
        <end position="62"/>
    </location>
</feature>
<feature type="region of interest" description="Disordered" evidence="5">
    <location>
        <begin position="48"/>
        <end position="67"/>
    </location>
</feature>
<keyword evidence="9" id="KW-1185">Reference proteome</keyword>
<evidence type="ECO:0000256" key="1">
    <source>
        <dbReference type="ARBA" id="ARBA00022723"/>
    </source>
</evidence>
<dbReference type="PROSITE" id="PS50016">
    <property type="entry name" value="ZF_PHD_2"/>
    <property type="match status" value="1"/>
</dbReference>
<protein>
    <recommendedName>
        <fullName evidence="6">PHD-type domain-containing protein</fullName>
    </recommendedName>
</protein>
<evidence type="ECO:0000313" key="9">
    <source>
        <dbReference type="Proteomes" id="UP000053237"/>
    </source>
</evidence>
<keyword evidence="2 4" id="KW-0863">Zinc-finger</keyword>
<dbReference type="InterPro" id="IPR013083">
    <property type="entry name" value="Znf_RING/FYVE/PHD"/>
</dbReference>
<dbReference type="InParanoid" id="A0A024GQI4"/>
<evidence type="ECO:0000256" key="3">
    <source>
        <dbReference type="ARBA" id="ARBA00022833"/>
    </source>
</evidence>
<evidence type="ECO:0000313" key="8">
    <source>
        <dbReference type="EMBL" id="CCI49437.1"/>
    </source>
</evidence>
<dbReference type="Proteomes" id="UP000053237">
    <property type="component" value="Unassembled WGS sequence"/>
</dbReference>
<gene>
    <name evidence="7" type="ORF">BN9_101750</name>
    <name evidence="8" type="ORF">BN9_107530</name>
</gene>
<evidence type="ECO:0000313" key="7">
    <source>
        <dbReference type="EMBL" id="CCI48966.1"/>
    </source>
</evidence>
<dbReference type="OrthoDB" id="433924at2759"/>
<proteinExistence type="predicted"/>
<evidence type="ECO:0000259" key="6">
    <source>
        <dbReference type="PROSITE" id="PS50016"/>
    </source>
</evidence>
<comment type="caution">
    <text evidence="7">The sequence shown here is derived from an EMBL/GenBank/DDBJ whole genome shotgun (WGS) entry which is preliminary data.</text>
</comment>
<dbReference type="STRING" id="65357.A0A024GQI4"/>
<dbReference type="Pfam" id="PF18723">
    <property type="entry name" value="HMUDK_hel"/>
    <property type="match status" value="1"/>
</dbReference>
<organism evidence="7 9">
    <name type="scientific">Albugo candida</name>
    <dbReference type="NCBI Taxonomy" id="65357"/>
    <lineage>
        <taxon>Eukaryota</taxon>
        <taxon>Sar</taxon>
        <taxon>Stramenopiles</taxon>
        <taxon>Oomycota</taxon>
        <taxon>Peronosporomycetes</taxon>
        <taxon>Albuginales</taxon>
        <taxon>Albuginaceae</taxon>
        <taxon>Albugo</taxon>
    </lineage>
</organism>
<dbReference type="InterPro" id="IPR011011">
    <property type="entry name" value="Znf_FYVE_PHD"/>
</dbReference>
<dbReference type="Gene3D" id="3.30.40.10">
    <property type="entry name" value="Zinc/RING finger domain, C3HC4 (zinc finger)"/>
    <property type="match status" value="1"/>
</dbReference>